<reference evidence="3 4" key="2">
    <citation type="submission" date="2017-05" db="EMBL/GenBank/DDBJ databases">
        <title>Complete and WGS of Bordetella genogroups.</title>
        <authorList>
            <person name="Spilker T."/>
            <person name="Lipuma J."/>
        </authorList>
    </citation>
    <scope>NUCLEOTIDE SEQUENCE [LARGE SCALE GENOMIC DNA]</scope>
    <source>
        <strain evidence="3 4">AU9795</strain>
    </source>
</reference>
<name>A0A261SUQ7_9BORD</name>
<dbReference type="PANTHER" id="PTHR43441:SF2">
    <property type="entry name" value="FAMILY ACETYLTRANSFERASE, PUTATIVE (AFU_ORTHOLOGUE AFUA_7G00850)-RELATED"/>
    <property type="match status" value="1"/>
</dbReference>
<dbReference type="GO" id="GO:1990189">
    <property type="term" value="F:protein N-terminal-serine acetyltransferase activity"/>
    <property type="evidence" value="ECO:0007669"/>
    <property type="project" value="TreeGrafter"/>
</dbReference>
<gene>
    <name evidence="3" type="ORF">CAL27_07590</name>
    <name evidence="2" type="ORF">CEG14_04970</name>
</gene>
<dbReference type="InterPro" id="IPR051908">
    <property type="entry name" value="Ribosomal_N-acetyltransferase"/>
</dbReference>
<dbReference type="RefSeq" id="WP_094825211.1">
    <property type="nucleotide sequence ID" value="NZ_NEVL01000001.1"/>
</dbReference>
<dbReference type="InterPro" id="IPR016181">
    <property type="entry name" value="Acyl_CoA_acyltransferase"/>
</dbReference>
<dbReference type="OrthoDB" id="5295305at2"/>
<dbReference type="Proteomes" id="UP000217005">
    <property type="component" value="Unassembled WGS sequence"/>
</dbReference>
<proteinExistence type="predicted"/>
<sequence>MHPISGPAPSAPRATGPRLPRRIGFAGRAATLEPLSQAHVDELWLAMDDAEDSWRYLNYGPFASRRALAEQVASLVSRSSPLYWAVRRHDSGRAEGWLSLCDWSLTDASLELGGIWFGPALQRTRAGTEAVFLLLRYVFEDLRFERLVWRSLTDNTRSLHAARRYGFRPEGIWRSAARVKGRRGDVAWHGLLAAEWPAQRERLAGWLDERNFGADGRARTPLALPL</sequence>
<dbReference type="Gene3D" id="3.40.630.30">
    <property type="match status" value="1"/>
</dbReference>
<protein>
    <submittedName>
        <fullName evidence="2">GNAT family N-acetyltransferase</fullName>
    </submittedName>
</protein>
<evidence type="ECO:0000313" key="4">
    <source>
        <dbReference type="Proteomes" id="UP000216354"/>
    </source>
</evidence>
<dbReference type="PANTHER" id="PTHR43441">
    <property type="entry name" value="RIBOSOMAL-PROTEIN-SERINE ACETYLTRANSFERASE"/>
    <property type="match status" value="1"/>
</dbReference>
<accession>A0A261SUQ7</accession>
<comment type="caution">
    <text evidence="2">The sequence shown here is derived from an EMBL/GenBank/DDBJ whole genome shotgun (WGS) entry which is preliminary data.</text>
</comment>
<dbReference type="AlphaFoldDB" id="A0A261SUQ7"/>
<feature type="domain" description="N-acetyltransferase" evidence="1">
    <location>
        <begin position="30"/>
        <end position="197"/>
    </location>
</feature>
<evidence type="ECO:0000313" key="5">
    <source>
        <dbReference type="Proteomes" id="UP000217005"/>
    </source>
</evidence>
<evidence type="ECO:0000313" key="3">
    <source>
        <dbReference type="EMBL" id="OZI69290.1"/>
    </source>
</evidence>
<evidence type="ECO:0000313" key="2">
    <source>
        <dbReference type="EMBL" id="OZI41098.1"/>
    </source>
</evidence>
<evidence type="ECO:0000259" key="1">
    <source>
        <dbReference type="PROSITE" id="PS51186"/>
    </source>
</evidence>
<dbReference type="Proteomes" id="UP000216354">
    <property type="component" value="Unassembled WGS sequence"/>
</dbReference>
<dbReference type="EMBL" id="NEVR01000001">
    <property type="protein sequence ID" value="OZI69290.1"/>
    <property type="molecule type" value="Genomic_DNA"/>
</dbReference>
<reference evidence="2 5" key="1">
    <citation type="submission" date="2017-05" db="EMBL/GenBank/DDBJ databases">
        <title>Complete and WGS of Bordetella genogroups.</title>
        <authorList>
            <person name="Spilker T."/>
            <person name="LiPuma J."/>
        </authorList>
    </citation>
    <scope>NUCLEOTIDE SEQUENCE [LARGE SCALE GENOMIC DNA]</scope>
    <source>
        <strain evidence="2 5">AU17610</strain>
    </source>
</reference>
<dbReference type="InterPro" id="IPR000182">
    <property type="entry name" value="GNAT_dom"/>
</dbReference>
<keyword evidence="2" id="KW-0808">Transferase</keyword>
<dbReference type="SUPFAM" id="SSF55729">
    <property type="entry name" value="Acyl-CoA N-acyltransferases (Nat)"/>
    <property type="match status" value="1"/>
</dbReference>
<dbReference type="GO" id="GO:0008999">
    <property type="term" value="F:protein-N-terminal-alanine acetyltransferase activity"/>
    <property type="evidence" value="ECO:0007669"/>
    <property type="project" value="TreeGrafter"/>
</dbReference>
<dbReference type="Pfam" id="PF13302">
    <property type="entry name" value="Acetyltransf_3"/>
    <property type="match status" value="1"/>
</dbReference>
<dbReference type="PROSITE" id="PS51186">
    <property type="entry name" value="GNAT"/>
    <property type="match status" value="1"/>
</dbReference>
<organism evidence="2 5">
    <name type="scientific">Bordetella genomosp. 1</name>
    <dbReference type="NCBI Taxonomy" id="1395607"/>
    <lineage>
        <taxon>Bacteria</taxon>
        <taxon>Pseudomonadati</taxon>
        <taxon>Pseudomonadota</taxon>
        <taxon>Betaproteobacteria</taxon>
        <taxon>Burkholderiales</taxon>
        <taxon>Alcaligenaceae</taxon>
        <taxon>Bordetella</taxon>
    </lineage>
</organism>
<dbReference type="EMBL" id="NEVL01000001">
    <property type="protein sequence ID" value="OZI41098.1"/>
    <property type="molecule type" value="Genomic_DNA"/>
</dbReference>
<keyword evidence="4" id="KW-1185">Reference proteome</keyword>